<dbReference type="GO" id="GO:0005524">
    <property type="term" value="F:ATP binding"/>
    <property type="evidence" value="ECO:0007669"/>
    <property type="project" value="UniProtKB-UniRule"/>
</dbReference>
<protein>
    <submittedName>
        <fullName evidence="5">Serine/threonine-protein kinase SBK1</fullName>
    </submittedName>
</protein>
<dbReference type="InterPro" id="IPR020635">
    <property type="entry name" value="Tyr_kinase_cat_dom"/>
</dbReference>
<keyword evidence="5" id="KW-0808">Transferase</keyword>
<dbReference type="RefSeq" id="XP_003743239.1">
    <property type="nucleotide sequence ID" value="XM_003743191.2"/>
</dbReference>
<dbReference type="PANTHER" id="PTHR24359:SF1">
    <property type="entry name" value="INHIBITOR OF NUCLEAR FACTOR KAPPA-B KINASE EPSILON SUBUNIT HOMOLOG 1-RELATED"/>
    <property type="match status" value="1"/>
</dbReference>
<dbReference type="Pfam" id="PF00069">
    <property type="entry name" value="Pkinase"/>
    <property type="match status" value="1"/>
</dbReference>
<gene>
    <name evidence="5" type="primary">LOC100900976</name>
</gene>
<accession>A0AAJ6QTC4</accession>
<reference evidence="5" key="1">
    <citation type="submission" date="2025-08" db="UniProtKB">
        <authorList>
            <consortium name="RefSeq"/>
        </authorList>
    </citation>
    <scope>IDENTIFICATION</scope>
</reference>
<dbReference type="InterPro" id="IPR017441">
    <property type="entry name" value="Protein_kinase_ATP_BS"/>
</dbReference>
<dbReference type="Gene3D" id="1.10.510.10">
    <property type="entry name" value="Transferase(Phosphotransferase) domain 1"/>
    <property type="match status" value="1"/>
</dbReference>
<keyword evidence="4" id="KW-1185">Reference proteome</keyword>
<dbReference type="SUPFAM" id="SSF56112">
    <property type="entry name" value="Protein kinase-like (PK-like)"/>
    <property type="match status" value="1"/>
</dbReference>
<dbReference type="AlphaFoldDB" id="A0AAJ6QTC4"/>
<evidence type="ECO:0000256" key="1">
    <source>
        <dbReference type="PROSITE-ProRule" id="PRU10141"/>
    </source>
</evidence>
<feature type="region of interest" description="Disordered" evidence="2">
    <location>
        <begin position="18"/>
        <end position="43"/>
    </location>
</feature>
<dbReference type="GO" id="GO:0004674">
    <property type="term" value="F:protein serine/threonine kinase activity"/>
    <property type="evidence" value="ECO:0007669"/>
    <property type="project" value="TreeGrafter"/>
</dbReference>
<dbReference type="PROSITE" id="PS00109">
    <property type="entry name" value="PROTEIN_KINASE_TYR"/>
    <property type="match status" value="1"/>
</dbReference>
<evidence type="ECO:0000256" key="2">
    <source>
        <dbReference type="SAM" id="MobiDB-lite"/>
    </source>
</evidence>
<name>A0AAJ6QTC4_9ACAR</name>
<keyword evidence="1" id="KW-0067">ATP-binding</keyword>
<sequence length="390" mass="44716">MPACNVSVMAAHHGNHNHQAVGHQGPHVPHPGHHPSQGHLDPNSAAHFKRQASIHRVRDIQIQSLTVENDYDIVKEIGAGDYGKVLLAKHKVTGEEVALKAVPRASTTLKDFLTEFHYSYFLSPHPNILDTYDVCFETPEHYFFAQEVAPLGDLWHSIESANGLDEQDLKEILRQIVPALEFMHSKDLVHRDVRAENVLVFKSDFTKVKLTDFGLTRRAGMLVKKRARSLPTCPPEIWEMLSLEGYCVETGSDVWQIGMLVFIGLTARFPWEKADITDPRFNEFMEWQKRKTTRTPKEFKRFSPRLLRMFRRLLEQKPKNRYEVTEVNKYFDDRWLMNRSPRTSKVAEMYEQTGGSGAHLLSPHDPAGGSHSRKNSWTYKSRDATPSPIN</sequence>
<dbReference type="InterPro" id="IPR011009">
    <property type="entry name" value="Kinase-like_dom_sf"/>
</dbReference>
<dbReference type="KEGG" id="goe:100900976"/>
<feature type="region of interest" description="Disordered" evidence="2">
    <location>
        <begin position="352"/>
        <end position="390"/>
    </location>
</feature>
<keyword evidence="1" id="KW-0547">Nucleotide-binding</keyword>
<keyword evidence="5" id="KW-0418">Kinase</keyword>
<evidence type="ECO:0000259" key="3">
    <source>
        <dbReference type="PROSITE" id="PS50011"/>
    </source>
</evidence>
<feature type="binding site" evidence="1">
    <location>
        <position position="100"/>
    </location>
    <ligand>
        <name>ATP</name>
        <dbReference type="ChEBI" id="CHEBI:30616"/>
    </ligand>
</feature>
<dbReference type="PROSITE" id="PS50011">
    <property type="entry name" value="PROTEIN_KINASE_DOM"/>
    <property type="match status" value="1"/>
</dbReference>
<dbReference type="Proteomes" id="UP000694867">
    <property type="component" value="Unplaced"/>
</dbReference>
<evidence type="ECO:0000313" key="4">
    <source>
        <dbReference type="Proteomes" id="UP000694867"/>
    </source>
</evidence>
<proteinExistence type="predicted"/>
<organism evidence="4 5">
    <name type="scientific">Galendromus occidentalis</name>
    <name type="common">western predatory mite</name>
    <dbReference type="NCBI Taxonomy" id="34638"/>
    <lineage>
        <taxon>Eukaryota</taxon>
        <taxon>Metazoa</taxon>
        <taxon>Ecdysozoa</taxon>
        <taxon>Arthropoda</taxon>
        <taxon>Chelicerata</taxon>
        <taxon>Arachnida</taxon>
        <taxon>Acari</taxon>
        <taxon>Parasitiformes</taxon>
        <taxon>Mesostigmata</taxon>
        <taxon>Gamasina</taxon>
        <taxon>Phytoseioidea</taxon>
        <taxon>Phytoseiidae</taxon>
        <taxon>Typhlodrominae</taxon>
        <taxon>Galendromus</taxon>
    </lineage>
</organism>
<dbReference type="InterPro" id="IPR008266">
    <property type="entry name" value="Tyr_kinase_AS"/>
</dbReference>
<dbReference type="PROSITE" id="PS00107">
    <property type="entry name" value="PROTEIN_KINASE_ATP"/>
    <property type="match status" value="1"/>
</dbReference>
<dbReference type="GO" id="GO:0004713">
    <property type="term" value="F:protein tyrosine kinase activity"/>
    <property type="evidence" value="ECO:0007669"/>
    <property type="project" value="InterPro"/>
</dbReference>
<evidence type="ECO:0000313" key="5">
    <source>
        <dbReference type="RefSeq" id="XP_003743239.1"/>
    </source>
</evidence>
<dbReference type="InterPro" id="IPR000719">
    <property type="entry name" value="Prot_kinase_dom"/>
</dbReference>
<dbReference type="GeneID" id="100900976"/>
<dbReference type="SMART" id="SM00219">
    <property type="entry name" value="TyrKc"/>
    <property type="match status" value="1"/>
</dbReference>
<dbReference type="PANTHER" id="PTHR24359">
    <property type="entry name" value="SERINE/THREONINE-PROTEIN KINASE SBK1"/>
    <property type="match status" value="1"/>
</dbReference>
<feature type="domain" description="Protein kinase" evidence="3">
    <location>
        <begin position="71"/>
        <end position="336"/>
    </location>
</feature>